<sequence>MCVWLPSLPFLASLSLSVSFLSNPDGKRVQPLSRLWHFVERNYTHKSLQTVMDSLSDVLVRIVRVTRAMAQSTQATQQLHRFRLKIGFRDDKLEDNLAWWWFPTCVDLLMRTRSKVRLPNVDDNSSIEAD</sequence>
<proteinExistence type="predicted"/>
<dbReference type="Proteomes" id="UP000821866">
    <property type="component" value="Chromosome 7"/>
</dbReference>
<evidence type="ECO:0000256" key="1">
    <source>
        <dbReference type="SAM" id="SignalP"/>
    </source>
</evidence>
<reference evidence="2" key="2">
    <citation type="submission" date="2021-09" db="EMBL/GenBank/DDBJ databases">
        <authorList>
            <person name="Jia N."/>
            <person name="Wang J."/>
            <person name="Shi W."/>
            <person name="Du L."/>
            <person name="Sun Y."/>
            <person name="Zhan W."/>
            <person name="Jiang J."/>
            <person name="Wang Q."/>
            <person name="Zhang B."/>
            <person name="Ji P."/>
            <person name="Sakyi L.B."/>
            <person name="Cui X."/>
            <person name="Yuan T."/>
            <person name="Jiang B."/>
            <person name="Yang W."/>
            <person name="Lam T.T.-Y."/>
            <person name="Chang Q."/>
            <person name="Ding S."/>
            <person name="Wang X."/>
            <person name="Zhu J."/>
            <person name="Ruan X."/>
            <person name="Zhao L."/>
            <person name="Wei J."/>
            <person name="Que T."/>
            <person name="Du C."/>
            <person name="Cheng J."/>
            <person name="Dai P."/>
            <person name="Han X."/>
            <person name="Huang E."/>
            <person name="Gao Y."/>
            <person name="Liu J."/>
            <person name="Shao H."/>
            <person name="Ye R."/>
            <person name="Li L."/>
            <person name="Wei W."/>
            <person name="Wang X."/>
            <person name="Wang C."/>
            <person name="Huo Q."/>
            <person name="Li W."/>
            <person name="Guo W."/>
            <person name="Chen H."/>
            <person name="Chen S."/>
            <person name="Zhou L."/>
            <person name="Zhou L."/>
            <person name="Ni X."/>
            <person name="Tian J."/>
            <person name="Zhou Y."/>
            <person name="Sheng Y."/>
            <person name="Liu T."/>
            <person name="Pan Y."/>
            <person name="Xia L."/>
            <person name="Li J."/>
            <person name="Zhao F."/>
            <person name="Cao W."/>
        </authorList>
    </citation>
    <scope>NUCLEOTIDE SEQUENCE</scope>
    <source>
        <strain evidence="2">Rmic-2018</strain>
        <tissue evidence="2">Larvae</tissue>
    </source>
</reference>
<keyword evidence="3" id="KW-1185">Reference proteome</keyword>
<evidence type="ECO:0000313" key="3">
    <source>
        <dbReference type="Proteomes" id="UP000821866"/>
    </source>
</evidence>
<evidence type="ECO:0000313" key="2">
    <source>
        <dbReference type="EMBL" id="KAH8021328.1"/>
    </source>
</evidence>
<feature type="signal peptide" evidence="1">
    <location>
        <begin position="1"/>
        <end position="17"/>
    </location>
</feature>
<protein>
    <recommendedName>
        <fullName evidence="4">Secreted protein</fullName>
    </recommendedName>
</protein>
<feature type="chain" id="PRO_5039908312" description="Secreted protein" evidence="1">
    <location>
        <begin position="18"/>
        <end position="130"/>
    </location>
</feature>
<name>A0A9J6DHC4_RHIMP</name>
<keyword evidence="1" id="KW-0732">Signal</keyword>
<evidence type="ECO:0008006" key="4">
    <source>
        <dbReference type="Google" id="ProtNLM"/>
    </source>
</evidence>
<organism evidence="2 3">
    <name type="scientific">Rhipicephalus microplus</name>
    <name type="common">Cattle tick</name>
    <name type="synonym">Boophilus microplus</name>
    <dbReference type="NCBI Taxonomy" id="6941"/>
    <lineage>
        <taxon>Eukaryota</taxon>
        <taxon>Metazoa</taxon>
        <taxon>Ecdysozoa</taxon>
        <taxon>Arthropoda</taxon>
        <taxon>Chelicerata</taxon>
        <taxon>Arachnida</taxon>
        <taxon>Acari</taxon>
        <taxon>Parasitiformes</taxon>
        <taxon>Ixodida</taxon>
        <taxon>Ixodoidea</taxon>
        <taxon>Ixodidae</taxon>
        <taxon>Rhipicephalinae</taxon>
        <taxon>Rhipicephalus</taxon>
        <taxon>Boophilus</taxon>
    </lineage>
</organism>
<accession>A0A9J6DHC4</accession>
<dbReference type="AlphaFoldDB" id="A0A9J6DHC4"/>
<dbReference type="EMBL" id="JABSTU010000009">
    <property type="protein sequence ID" value="KAH8021328.1"/>
    <property type="molecule type" value="Genomic_DNA"/>
</dbReference>
<comment type="caution">
    <text evidence="2">The sequence shown here is derived from an EMBL/GenBank/DDBJ whole genome shotgun (WGS) entry which is preliminary data.</text>
</comment>
<reference evidence="2" key="1">
    <citation type="journal article" date="2020" name="Cell">
        <title>Large-Scale Comparative Analyses of Tick Genomes Elucidate Their Genetic Diversity and Vector Capacities.</title>
        <authorList>
            <consortium name="Tick Genome and Microbiome Consortium (TIGMIC)"/>
            <person name="Jia N."/>
            <person name="Wang J."/>
            <person name="Shi W."/>
            <person name="Du L."/>
            <person name="Sun Y."/>
            <person name="Zhan W."/>
            <person name="Jiang J.F."/>
            <person name="Wang Q."/>
            <person name="Zhang B."/>
            <person name="Ji P."/>
            <person name="Bell-Sakyi L."/>
            <person name="Cui X.M."/>
            <person name="Yuan T.T."/>
            <person name="Jiang B.G."/>
            <person name="Yang W.F."/>
            <person name="Lam T.T."/>
            <person name="Chang Q.C."/>
            <person name="Ding S.J."/>
            <person name="Wang X.J."/>
            <person name="Zhu J.G."/>
            <person name="Ruan X.D."/>
            <person name="Zhao L."/>
            <person name="Wei J.T."/>
            <person name="Ye R.Z."/>
            <person name="Que T.C."/>
            <person name="Du C.H."/>
            <person name="Zhou Y.H."/>
            <person name="Cheng J.X."/>
            <person name="Dai P.F."/>
            <person name="Guo W.B."/>
            <person name="Han X.H."/>
            <person name="Huang E.J."/>
            <person name="Li L.F."/>
            <person name="Wei W."/>
            <person name="Gao Y.C."/>
            <person name="Liu J.Z."/>
            <person name="Shao H.Z."/>
            <person name="Wang X."/>
            <person name="Wang C.C."/>
            <person name="Yang T.C."/>
            <person name="Huo Q.B."/>
            <person name="Li W."/>
            <person name="Chen H.Y."/>
            <person name="Chen S.E."/>
            <person name="Zhou L.G."/>
            <person name="Ni X.B."/>
            <person name="Tian J.H."/>
            <person name="Sheng Y."/>
            <person name="Liu T."/>
            <person name="Pan Y.S."/>
            <person name="Xia L.Y."/>
            <person name="Li J."/>
            <person name="Zhao F."/>
            <person name="Cao W.C."/>
        </authorList>
    </citation>
    <scope>NUCLEOTIDE SEQUENCE</scope>
    <source>
        <strain evidence="2">Rmic-2018</strain>
    </source>
</reference>
<gene>
    <name evidence="2" type="ORF">HPB51_015195</name>
</gene>